<dbReference type="EMBL" id="FQVY01000003">
    <property type="protein sequence ID" value="SHG37991.1"/>
    <property type="molecule type" value="Genomic_DNA"/>
</dbReference>
<keyword evidence="7" id="KW-1185">Reference proteome</keyword>
<evidence type="ECO:0000313" key="6">
    <source>
        <dbReference type="Proteomes" id="UP000184089"/>
    </source>
</evidence>
<feature type="domain" description="NADH:flavin oxidoreductase/NADH oxidase N-terminal" evidence="3">
    <location>
        <begin position="4"/>
        <end position="317"/>
    </location>
</feature>
<dbReference type="PANTHER" id="PTHR43656:SF2">
    <property type="entry name" value="BINDING OXIDOREDUCTASE, PUTATIVE (AFU_ORTHOLOGUE AFUA_2G08260)-RELATED"/>
    <property type="match status" value="1"/>
</dbReference>
<dbReference type="Proteomes" id="UP000184089">
    <property type="component" value="Unassembled WGS sequence"/>
</dbReference>
<evidence type="ECO:0000313" key="7">
    <source>
        <dbReference type="Proteomes" id="UP000474718"/>
    </source>
</evidence>
<evidence type="ECO:0000313" key="4">
    <source>
        <dbReference type="EMBL" id="MZL69649.1"/>
    </source>
</evidence>
<reference evidence="4 7" key="3">
    <citation type="journal article" date="2019" name="Nat. Med.">
        <title>A library of human gut bacterial isolates paired with longitudinal multiomics data enables mechanistic microbiome research.</title>
        <authorList>
            <person name="Poyet M."/>
            <person name="Groussin M."/>
            <person name="Gibbons S.M."/>
            <person name="Avila-Pacheco J."/>
            <person name="Jiang X."/>
            <person name="Kearney S.M."/>
            <person name="Perrotta A.R."/>
            <person name="Berdy B."/>
            <person name="Zhao S."/>
            <person name="Lieberman T.D."/>
            <person name="Swanson P.K."/>
            <person name="Smith M."/>
            <person name="Roesemann S."/>
            <person name="Alexander J.E."/>
            <person name="Rich S.A."/>
            <person name="Livny J."/>
            <person name="Vlamakis H."/>
            <person name="Clish C."/>
            <person name="Bullock K."/>
            <person name="Deik A."/>
            <person name="Scott J."/>
            <person name="Pierce K.A."/>
            <person name="Xavier R.J."/>
            <person name="Alm E.J."/>
        </authorList>
    </citation>
    <scope>NUCLEOTIDE SEQUENCE [LARGE SCALE GENOMIC DNA]</scope>
    <source>
        <strain evidence="4 7">BIOML-A2</strain>
    </source>
</reference>
<evidence type="ECO:0000256" key="1">
    <source>
        <dbReference type="ARBA" id="ARBA00022630"/>
    </source>
</evidence>
<proteinExistence type="predicted"/>
<keyword evidence="2" id="KW-0560">Oxidoreductase</keyword>
<dbReference type="AlphaFoldDB" id="A0AAQ1RWP9"/>
<evidence type="ECO:0000313" key="5">
    <source>
        <dbReference type="EMBL" id="SHG37991.1"/>
    </source>
</evidence>
<dbReference type="InterPro" id="IPR051799">
    <property type="entry name" value="NADH_flavin_oxidoreductase"/>
</dbReference>
<name>A0AAQ1RWP9_9FIRM</name>
<dbReference type="InterPro" id="IPR013785">
    <property type="entry name" value="Aldolase_TIM"/>
</dbReference>
<dbReference type="InterPro" id="IPR001155">
    <property type="entry name" value="OxRdtase_FMN_N"/>
</dbReference>
<accession>A0AAQ1RWP9</accession>
<organism evidence="5 6">
    <name type="scientific">Bittarella massiliensis</name>
    <name type="common">ex Durand et al. 2017</name>
    <dbReference type="NCBI Taxonomy" id="1720313"/>
    <lineage>
        <taxon>Bacteria</taxon>
        <taxon>Bacillati</taxon>
        <taxon>Bacillota</taxon>
        <taxon>Clostridia</taxon>
        <taxon>Eubacteriales</taxon>
        <taxon>Oscillospiraceae</taxon>
        <taxon>Bittarella (ex Durand et al. 2017)</taxon>
    </lineage>
</organism>
<reference evidence="6" key="1">
    <citation type="submission" date="2016-11" db="EMBL/GenBank/DDBJ databases">
        <authorList>
            <person name="Jaros S."/>
            <person name="Januszkiewicz K."/>
            <person name="Wedrychowicz H."/>
        </authorList>
    </citation>
    <scope>NUCLEOTIDE SEQUENCE [LARGE SCALE GENOMIC DNA]</scope>
    <source>
        <strain evidence="6">DSM 4029</strain>
    </source>
</reference>
<gene>
    <name evidence="4" type="ORF">GT747_07760</name>
    <name evidence="5" type="ORF">SAMN05444424_2304</name>
</gene>
<dbReference type="Pfam" id="PF00724">
    <property type="entry name" value="Oxidored_FMN"/>
    <property type="match status" value="1"/>
</dbReference>
<evidence type="ECO:0000256" key="2">
    <source>
        <dbReference type="ARBA" id="ARBA00023002"/>
    </source>
</evidence>
<reference evidence="5" key="2">
    <citation type="submission" date="2016-11" db="EMBL/GenBank/DDBJ databases">
        <authorList>
            <person name="Varghese N."/>
            <person name="Submissions S."/>
        </authorList>
    </citation>
    <scope>NUCLEOTIDE SEQUENCE</scope>
    <source>
        <strain evidence="5">DSM 4029</strain>
    </source>
</reference>
<dbReference type="PANTHER" id="PTHR43656">
    <property type="entry name" value="BINDING OXIDOREDUCTASE, PUTATIVE (AFU_ORTHOLOGUE AFUA_2G08260)-RELATED"/>
    <property type="match status" value="1"/>
</dbReference>
<dbReference type="GO" id="GO:0016491">
    <property type="term" value="F:oxidoreductase activity"/>
    <property type="evidence" value="ECO:0007669"/>
    <property type="project" value="UniProtKB-KW"/>
</dbReference>
<dbReference type="Proteomes" id="UP000474718">
    <property type="component" value="Unassembled WGS sequence"/>
</dbReference>
<sequence length="351" mass="38238">MHPVFTPVTLRTMTVKNRIARSATHDYVGNETGYVSDLQADIWEELAQNDLGLFITGHLYVDVLGQASASQNALDHDRYIPALASAVKRVQRHGCKVVAQLSHAGAKATPEVPLAPSAITLEPGAPARAMTREEIGRVVAAFAAAAGRAQAAGCDGVQIHCAHLYLLSQFITPCCNHRSDEYGGSRENRFRIVEEVLAAVRARCGEDYPVFVKINSNAPEGDEEYAADLPYMMERFAAWKVEAVEFSGCDFYQRKGQHNYYLERAAQLRKAADQPVMLVGGVRTLEDMAAVLDRGIEMVSLCRPFIRQADLIPRLRAGEGAACVSCGQCSSKGSKPGQARCIFNRKVPGAI</sequence>
<evidence type="ECO:0000259" key="3">
    <source>
        <dbReference type="Pfam" id="PF00724"/>
    </source>
</evidence>
<dbReference type="CDD" id="cd02803">
    <property type="entry name" value="OYE_like_FMN_family"/>
    <property type="match status" value="1"/>
</dbReference>
<dbReference type="RefSeq" id="WP_021659707.1">
    <property type="nucleotide sequence ID" value="NZ_FQVY01000003.1"/>
</dbReference>
<dbReference type="GO" id="GO:0010181">
    <property type="term" value="F:FMN binding"/>
    <property type="evidence" value="ECO:0007669"/>
    <property type="project" value="InterPro"/>
</dbReference>
<dbReference type="EMBL" id="WWVX01000005">
    <property type="protein sequence ID" value="MZL69649.1"/>
    <property type="molecule type" value="Genomic_DNA"/>
</dbReference>
<dbReference type="SUPFAM" id="SSF51395">
    <property type="entry name" value="FMN-linked oxidoreductases"/>
    <property type="match status" value="1"/>
</dbReference>
<dbReference type="Gene3D" id="3.20.20.70">
    <property type="entry name" value="Aldolase class I"/>
    <property type="match status" value="1"/>
</dbReference>
<protein>
    <submittedName>
        <fullName evidence="5">2,4-dienoyl-CoA reductase</fullName>
    </submittedName>
    <submittedName>
        <fullName evidence="4">NADH:flavin oxidoreductase</fullName>
    </submittedName>
</protein>
<comment type="caution">
    <text evidence="5">The sequence shown here is derived from an EMBL/GenBank/DDBJ whole genome shotgun (WGS) entry which is preliminary data.</text>
</comment>
<keyword evidence="1" id="KW-0285">Flavoprotein</keyword>